<proteinExistence type="predicted"/>
<evidence type="ECO:0000313" key="1">
    <source>
        <dbReference type="EMBL" id="EGG30994.1"/>
    </source>
</evidence>
<dbReference type="STRING" id="2518989.IMCC3088_802"/>
<dbReference type="Proteomes" id="UP000005615">
    <property type="component" value="Unassembled WGS sequence"/>
</dbReference>
<organism evidence="1 2">
    <name type="scientific">Aequoribacter fuscus</name>
    <dbReference type="NCBI Taxonomy" id="2518989"/>
    <lineage>
        <taxon>Bacteria</taxon>
        <taxon>Pseudomonadati</taxon>
        <taxon>Pseudomonadota</taxon>
        <taxon>Gammaproteobacteria</taxon>
        <taxon>Cellvibrionales</taxon>
        <taxon>Halieaceae</taxon>
        <taxon>Aequoribacter</taxon>
    </lineage>
</organism>
<protein>
    <submittedName>
        <fullName evidence="1">Uncharacterized protein</fullName>
    </submittedName>
</protein>
<keyword evidence="2" id="KW-1185">Reference proteome</keyword>
<dbReference type="EMBL" id="AEIG01000001">
    <property type="protein sequence ID" value="EGG30994.1"/>
    <property type="molecule type" value="Genomic_DNA"/>
</dbReference>
<sequence>MTLLASAVMGAIQVILSGHKGWREAYVEVTELILKAFGINSSEASAIAAERANHTPLHS</sequence>
<dbReference type="Gene3D" id="1.10.357.10">
    <property type="entry name" value="Tetracycline Repressor, domain 2"/>
    <property type="match status" value="1"/>
</dbReference>
<reference evidence="1 2" key="1">
    <citation type="journal article" date="2011" name="J. Bacteriol.">
        <title>Genome sequence of strain IMCC3088, a proteorhodopsin-containing marine bacterium belonging to the OM60/NOR5 clade.</title>
        <authorList>
            <person name="Jang Y."/>
            <person name="Oh H.M."/>
            <person name="Kang I."/>
            <person name="Lee K."/>
            <person name="Yang S.J."/>
            <person name="Cho J.C."/>
        </authorList>
    </citation>
    <scope>NUCLEOTIDE SEQUENCE [LARGE SCALE GENOMIC DNA]</scope>
    <source>
        <strain evidence="1 2">IMCC3088</strain>
    </source>
</reference>
<evidence type="ECO:0000313" key="2">
    <source>
        <dbReference type="Proteomes" id="UP000005615"/>
    </source>
</evidence>
<comment type="caution">
    <text evidence="1">The sequence shown here is derived from an EMBL/GenBank/DDBJ whole genome shotgun (WGS) entry which is preliminary data.</text>
</comment>
<dbReference type="AlphaFoldDB" id="F3KY72"/>
<accession>F3KY72</accession>
<name>F3KY72_9GAMM</name>
<gene>
    <name evidence="1" type="ORF">IMCC3088_802</name>
</gene>